<protein>
    <submittedName>
        <fullName evidence="1">Uncharacterized protein</fullName>
    </submittedName>
</protein>
<dbReference type="EMBL" id="JACXVP010000001">
    <property type="protein sequence ID" value="KAG5629239.1"/>
    <property type="molecule type" value="Genomic_DNA"/>
</dbReference>
<comment type="caution">
    <text evidence="1">The sequence shown here is derived from an EMBL/GenBank/DDBJ whole genome shotgun (WGS) entry which is preliminary data.</text>
</comment>
<proteinExistence type="predicted"/>
<gene>
    <name evidence="1" type="ORF">H5410_000956</name>
</gene>
<sequence>MGAYYSTVTVTVLSKDQQLEAPTFIWQSHSEEAINELLEWCRLGRYVWITHTSYLWNLSLVAHD</sequence>
<accession>A0A9J6AYR4</accession>
<reference evidence="1 2" key="1">
    <citation type="submission" date="2020-09" db="EMBL/GenBank/DDBJ databases">
        <title>De no assembly of potato wild relative species, Solanum commersonii.</title>
        <authorList>
            <person name="Cho K."/>
        </authorList>
    </citation>
    <scope>NUCLEOTIDE SEQUENCE [LARGE SCALE GENOMIC DNA]</scope>
    <source>
        <strain evidence="1">LZ3.2</strain>
        <tissue evidence="1">Leaf</tissue>
    </source>
</reference>
<dbReference type="Proteomes" id="UP000824120">
    <property type="component" value="Chromosome 1"/>
</dbReference>
<evidence type="ECO:0000313" key="1">
    <source>
        <dbReference type="EMBL" id="KAG5629239.1"/>
    </source>
</evidence>
<evidence type="ECO:0000313" key="2">
    <source>
        <dbReference type="Proteomes" id="UP000824120"/>
    </source>
</evidence>
<organism evidence="1 2">
    <name type="scientific">Solanum commersonii</name>
    <name type="common">Commerson's wild potato</name>
    <name type="synonym">Commerson's nightshade</name>
    <dbReference type="NCBI Taxonomy" id="4109"/>
    <lineage>
        <taxon>Eukaryota</taxon>
        <taxon>Viridiplantae</taxon>
        <taxon>Streptophyta</taxon>
        <taxon>Embryophyta</taxon>
        <taxon>Tracheophyta</taxon>
        <taxon>Spermatophyta</taxon>
        <taxon>Magnoliopsida</taxon>
        <taxon>eudicotyledons</taxon>
        <taxon>Gunneridae</taxon>
        <taxon>Pentapetalae</taxon>
        <taxon>asterids</taxon>
        <taxon>lamiids</taxon>
        <taxon>Solanales</taxon>
        <taxon>Solanaceae</taxon>
        <taxon>Solanoideae</taxon>
        <taxon>Solaneae</taxon>
        <taxon>Solanum</taxon>
    </lineage>
</organism>
<dbReference type="AlphaFoldDB" id="A0A9J6AYR4"/>
<name>A0A9J6AYR4_SOLCO</name>
<keyword evidence="2" id="KW-1185">Reference proteome</keyword>